<proteinExistence type="predicted"/>
<evidence type="ECO:0000313" key="2">
    <source>
        <dbReference type="Proteomes" id="UP001144256"/>
    </source>
</evidence>
<protein>
    <submittedName>
        <fullName evidence="1">Uncharacterized protein</fullName>
    </submittedName>
</protein>
<name>A0A9W5Y9L7_9FIRM</name>
<evidence type="ECO:0000313" key="1">
    <source>
        <dbReference type="EMBL" id="GKX29830.1"/>
    </source>
</evidence>
<organism evidence="1 2">
    <name type="scientific">Vallitalea longa</name>
    <dbReference type="NCBI Taxonomy" id="2936439"/>
    <lineage>
        <taxon>Bacteria</taxon>
        <taxon>Bacillati</taxon>
        <taxon>Bacillota</taxon>
        <taxon>Clostridia</taxon>
        <taxon>Lachnospirales</taxon>
        <taxon>Vallitaleaceae</taxon>
        <taxon>Vallitalea</taxon>
    </lineage>
</organism>
<dbReference type="EMBL" id="BRLB01000006">
    <property type="protein sequence ID" value="GKX29830.1"/>
    <property type="molecule type" value="Genomic_DNA"/>
</dbReference>
<gene>
    <name evidence="1" type="ORF">SH1V18_23100</name>
</gene>
<sequence>MKINNNDFDIYYNYNNSYIRTNKQNNNTSNEMIDNVTLLISKQGKSLLKEAREKNIYANQLYESTNINNTNVKLLSEEYRTENYFKRPLSAKAINGSKSKFENNSEDQWNIFNNYLKENGVKAEKVEKIEKCLKKITNALDQLNSMDGYRGYSIESVAYTQASEVALKRLNDTLVPDDLKEGFSNLISEYSHFNTESRRLIMEEMTLDYKVKSFGTDKQYEYKDEMINNKQNFHDNEQAYFFTQFSNYYNDDISESEVRENIEKHLNAYYATKYQSENIKTVNVVGNIMSTLNYSKK</sequence>
<dbReference type="Proteomes" id="UP001144256">
    <property type="component" value="Unassembled WGS sequence"/>
</dbReference>
<reference evidence="1" key="1">
    <citation type="submission" date="2022-06" db="EMBL/GenBank/DDBJ databases">
        <title>Vallitalea longa sp. nov., an anaerobic bacterium isolated from marine sediment.</title>
        <authorList>
            <person name="Hirano S."/>
            <person name="Terahara T."/>
            <person name="Mori K."/>
            <person name="Hamada M."/>
            <person name="Matsumoto R."/>
            <person name="Kobayashi T."/>
        </authorList>
    </citation>
    <scope>NUCLEOTIDE SEQUENCE</scope>
    <source>
        <strain evidence="1">SH18-1</strain>
    </source>
</reference>
<dbReference type="AlphaFoldDB" id="A0A9W5Y9L7"/>
<dbReference type="RefSeq" id="WP_281815526.1">
    <property type="nucleotide sequence ID" value="NZ_BRLB01000006.1"/>
</dbReference>
<accession>A0A9W5Y9L7</accession>
<keyword evidence="2" id="KW-1185">Reference proteome</keyword>
<comment type="caution">
    <text evidence="1">The sequence shown here is derived from an EMBL/GenBank/DDBJ whole genome shotgun (WGS) entry which is preliminary data.</text>
</comment>